<gene>
    <name evidence="2" type="ORF">D7W81_29260</name>
</gene>
<organism evidence="2 3">
    <name type="scientific">Corallococcus aberystwythensis</name>
    <dbReference type="NCBI Taxonomy" id="2316722"/>
    <lineage>
        <taxon>Bacteria</taxon>
        <taxon>Pseudomonadati</taxon>
        <taxon>Myxococcota</taxon>
        <taxon>Myxococcia</taxon>
        <taxon>Myxococcales</taxon>
        <taxon>Cystobacterineae</taxon>
        <taxon>Myxococcaceae</taxon>
        <taxon>Corallococcus</taxon>
    </lineage>
</organism>
<dbReference type="Proteomes" id="UP000267003">
    <property type="component" value="Unassembled WGS sequence"/>
</dbReference>
<sequence length="43" mass="4456">RMPPGPPPERVVEVLGYDPLAPASPYQDAGEPASAPLRTSATP</sequence>
<comment type="caution">
    <text evidence="2">The sequence shown here is derived from an EMBL/GenBank/DDBJ whole genome shotgun (WGS) entry which is preliminary data.</text>
</comment>
<feature type="non-terminal residue" evidence="2">
    <location>
        <position position="1"/>
    </location>
</feature>
<feature type="region of interest" description="Disordered" evidence="1">
    <location>
        <begin position="17"/>
        <end position="43"/>
    </location>
</feature>
<dbReference type="AlphaFoldDB" id="A0A3A8PTU6"/>
<evidence type="ECO:0000256" key="1">
    <source>
        <dbReference type="SAM" id="MobiDB-lite"/>
    </source>
</evidence>
<name>A0A3A8PTU6_9BACT</name>
<proteinExistence type="predicted"/>
<evidence type="ECO:0000313" key="2">
    <source>
        <dbReference type="EMBL" id="RKH58341.1"/>
    </source>
</evidence>
<dbReference type="EMBL" id="RAWK01000212">
    <property type="protein sequence ID" value="RKH58341.1"/>
    <property type="molecule type" value="Genomic_DNA"/>
</dbReference>
<reference evidence="3" key="1">
    <citation type="submission" date="2018-09" db="EMBL/GenBank/DDBJ databases">
        <authorList>
            <person name="Livingstone P.G."/>
            <person name="Whitworth D.E."/>
        </authorList>
    </citation>
    <scope>NUCLEOTIDE SEQUENCE [LARGE SCALE GENOMIC DNA]</scope>
    <source>
        <strain evidence="3">AB050A</strain>
    </source>
</reference>
<protein>
    <submittedName>
        <fullName evidence="2">Deacetylase</fullName>
    </submittedName>
</protein>
<evidence type="ECO:0000313" key="3">
    <source>
        <dbReference type="Proteomes" id="UP000267003"/>
    </source>
</evidence>
<accession>A0A3A8PTU6</accession>
<keyword evidence="3" id="KW-1185">Reference proteome</keyword>